<feature type="transmembrane region" description="Helical" evidence="1">
    <location>
        <begin position="97"/>
        <end position="119"/>
    </location>
</feature>
<dbReference type="EMBL" id="SZYE01000197">
    <property type="protein sequence ID" value="TKR22363.1"/>
    <property type="molecule type" value="Genomic_DNA"/>
</dbReference>
<feature type="non-terminal residue" evidence="2">
    <location>
        <position position="1"/>
    </location>
</feature>
<feature type="transmembrane region" description="Helical" evidence="1">
    <location>
        <begin position="195"/>
        <end position="215"/>
    </location>
</feature>
<dbReference type="AlphaFoldDB" id="A0A7Z8JWQ2"/>
<dbReference type="RefSeq" id="WP_154730790.1">
    <property type="nucleotide sequence ID" value="NZ_SZYE01000197.1"/>
</dbReference>
<protein>
    <submittedName>
        <fullName evidence="2">DUF624 domain-containing protein</fullName>
    </submittedName>
</protein>
<evidence type="ECO:0000313" key="2">
    <source>
        <dbReference type="EMBL" id="TKR22363.1"/>
    </source>
</evidence>
<sequence length="227" mass="22970">GAGAEGRHRVLVHEGGEDVGGWAGAVMRWLRVAARLVAVNLLAVLGTLLGGVVLGVLPALTAAATVLGAVAAGEPPESVGRAFWAEYRAGFRRANRLGWPLLVVGALLVADALALPVLASATGSTGPAAVAAAGLLVLGAGLLVVGAWFLAVLRRYDEPFGRTWRFLLLAPPASPGTALAVLVTLGALAVTGWHLTVLVPLLGVSGAVLLTGVLVDRRLDAIDATGR</sequence>
<keyword evidence="1" id="KW-1133">Transmembrane helix</keyword>
<feature type="transmembrane region" description="Helical" evidence="1">
    <location>
        <begin position="36"/>
        <end position="57"/>
    </location>
</feature>
<dbReference type="Proteomes" id="UP000308121">
    <property type="component" value="Unassembled WGS sequence"/>
</dbReference>
<reference evidence="2 3" key="1">
    <citation type="submission" date="2019-05" db="EMBL/GenBank/DDBJ databases">
        <title>Genome sequence of Cellulomonas hominis strain CS1.</title>
        <authorList>
            <person name="Belmont J."/>
            <person name="Maclea K.S."/>
        </authorList>
    </citation>
    <scope>NUCLEOTIDE SEQUENCE [LARGE SCALE GENOMIC DNA]</scope>
    <source>
        <strain evidence="2 3">CS1</strain>
    </source>
</reference>
<feature type="transmembrane region" description="Helical" evidence="1">
    <location>
        <begin position="166"/>
        <end position="189"/>
    </location>
</feature>
<dbReference type="OrthoDB" id="5149852at2"/>
<accession>A0A7Z8JWQ2</accession>
<name>A0A7Z8JWQ2_9CELL</name>
<evidence type="ECO:0000313" key="3">
    <source>
        <dbReference type="Proteomes" id="UP000308121"/>
    </source>
</evidence>
<dbReference type="InterPro" id="IPR006938">
    <property type="entry name" value="DUF624"/>
</dbReference>
<gene>
    <name evidence="2" type="ORF">FA014_16810</name>
</gene>
<proteinExistence type="predicted"/>
<keyword evidence="1" id="KW-0812">Transmembrane</keyword>
<comment type="caution">
    <text evidence="2">The sequence shown here is derived from an EMBL/GenBank/DDBJ whole genome shotgun (WGS) entry which is preliminary data.</text>
</comment>
<keyword evidence="1" id="KW-0472">Membrane</keyword>
<organism evidence="2 3">
    <name type="scientific">Cellulomonas hominis</name>
    <dbReference type="NCBI Taxonomy" id="156981"/>
    <lineage>
        <taxon>Bacteria</taxon>
        <taxon>Bacillati</taxon>
        <taxon>Actinomycetota</taxon>
        <taxon>Actinomycetes</taxon>
        <taxon>Micrococcales</taxon>
        <taxon>Cellulomonadaceae</taxon>
        <taxon>Cellulomonas</taxon>
    </lineage>
</organism>
<feature type="transmembrane region" description="Helical" evidence="1">
    <location>
        <begin position="131"/>
        <end position="154"/>
    </location>
</feature>
<dbReference type="Pfam" id="PF04854">
    <property type="entry name" value="DUF624"/>
    <property type="match status" value="1"/>
</dbReference>
<evidence type="ECO:0000256" key="1">
    <source>
        <dbReference type="SAM" id="Phobius"/>
    </source>
</evidence>